<feature type="compositionally biased region" description="Basic and acidic residues" evidence="1">
    <location>
        <begin position="351"/>
        <end position="366"/>
    </location>
</feature>
<feature type="compositionally biased region" description="Pro residues" evidence="1">
    <location>
        <begin position="48"/>
        <end position="57"/>
    </location>
</feature>
<name>A0A4P9X929_9FUNG</name>
<dbReference type="Proteomes" id="UP000274922">
    <property type="component" value="Unassembled WGS sequence"/>
</dbReference>
<evidence type="ECO:0000313" key="3">
    <source>
        <dbReference type="Proteomes" id="UP000274922"/>
    </source>
</evidence>
<feature type="compositionally biased region" description="Pro residues" evidence="1">
    <location>
        <begin position="275"/>
        <end position="287"/>
    </location>
</feature>
<protein>
    <submittedName>
        <fullName evidence="2">Uncharacterized protein</fullName>
    </submittedName>
</protein>
<sequence>MALTDRLPVTPATTASAQVADAPAVSSGRRSPLPQTSARGPSPHTPAMAPPPLPSPPSLTLASAWPSPTSAPMKLRPPPSPPPPPSRPPALRPPSPPPLQPMTHVSGGPRPEPTRPADPKPAGASRPAKRPYRLTAVPPLEWSHVCRRVLHPCRRPVPPQAYFEPGDVYRPLPRRAAPSPAICRDVTMGFEPIHVPIPAVELRRARVVRTSGRRDKAAAAAAAAAAQVQAAAVAAVGFDLTHSTTHVALPRSNYTSGVVFPQSPVAAAVGTGTPSPSPSPSAAPPDPSSGSAPMPLTRKETFAARPYAVPIPPMRGLETVWLREQGPPASTSISASIARHSTSPAPRPRPLKRERPDDAAADRGEPPKTAGALAPNEAAYLAGIAVEPPRSMRVRWPWRAIMQMLADTSRGEVSADGAPPSQPPPSYFATVEGDNADTDGGGADGDGDGDGDGGGSRASDTPYGPQATLSEPLTAVLALPPPALYKQAASS</sequence>
<feature type="compositionally biased region" description="Pro residues" evidence="1">
    <location>
        <begin position="75"/>
        <end position="100"/>
    </location>
</feature>
<dbReference type="EMBL" id="ML014160">
    <property type="protein sequence ID" value="RKP01796.1"/>
    <property type="molecule type" value="Genomic_DNA"/>
</dbReference>
<proteinExistence type="predicted"/>
<evidence type="ECO:0000313" key="2">
    <source>
        <dbReference type="EMBL" id="RKP01796.1"/>
    </source>
</evidence>
<keyword evidence="3" id="KW-1185">Reference proteome</keyword>
<organism evidence="2 3">
    <name type="scientific">Caulochytrium protostelioides</name>
    <dbReference type="NCBI Taxonomy" id="1555241"/>
    <lineage>
        <taxon>Eukaryota</taxon>
        <taxon>Fungi</taxon>
        <taxon>Fungi incertae sedis</taxon>
        <taxon>Chytridiomycota</taxon>
        <taxon>Chytridiomycota incertae sedis</taxon>
        <taxon>Chytridiomycetes</taxon>
        <taxon>Caulochytriales</taxon>
        <taxon>Caulochytriaceae</taxon>
        <taxon>Caulochytrium</taxon>
    </lineage>
</organism>
<gene>
    <name evidence="2" type="ORF">CXG81DRAFT_18428</name>
</gene>
<dbReference type="AlphaFoldDB" id="A0A4P9X929"/>
<feature type="region of interest" description="Disordered" evidence="1">
    <location>
        <begin position="327"/>
        <end position="374"/>
    </location>
</feature>
<feature type="region of interest" description="Disordered" evidence="1">
    <location>
        <begin position="269"/>
        <end position="296"/>
    </location>
</feature>
<feature type="compositionally biased region" description="Low complexity" evidence="1">
    <location>
        <begin position="58"/>
        <end position="68"/>
    </location>
</feature>
<reference evidence="3" key="1">
    <citation type="journal article" date="2018" name="Nat. Microbiol.">
        <title>Leveraging single-cell genomics to expand the fungal tree of life.</title>
        <authorList>
            <person name="Ahrendt S.R."/>
            <person name="Quandt C.A."/>
            <person name="Ciobanu D."/>
            <person name="Clum A."/>
            <person name="Salamov A."/>
            <person name="Andreopoulos B."/>
            <person name="Cheng J.F."/>
            <person name="Woyke T."/>
            <person name="Pelin A."/>
            <person name="Henrissat B."/>
            <person name="Reynolds N.K."/>
            <person name="Benny G.L."/>
            <person name="Smith M.E."/>
            <person name="James T.Y."/>
            <person name="Grigoriev I.V."/>
        </authorList>
    </citation>
    <scope>NUCLEOTIDE SEQUENCE [LARGE SCALE GENOMIC DNA]</scope>
    <source>
        <strain evidence="3">ATCC 52028</strain>
    </source>
</reference>
<evidence type="ECO:0000256" key="1">
    <source>
        <dbReference type="SAM" id="MobiDB-lite"/>
    </source>
</evidence>
<accession>A0A4P9X929</accession>
<dbReference type="STRING" id="1555241.A0A4P9X929"/>
<feature type="region of interest" description="Disordered" evidence="1">
    <location>
        <begin position="1"/>
        <end position="132"/>
    </location>
</feature>
<feature type="region of interest" description="Disordered" evidence="1">
    <location>
        <begin position="410"/>
        <end position="474"/>
    </location>
</feature>
<feature type="compositionally biased region" description="Low complexity" evidence="1">
    <location>
        <begin position="329"/>
        <end position="343"/>
    </location>
</feature>